<evidence type="ECO:0008006" key="4">
    <source>
        <dbReference type="Google" id="ProtNLM"/>
    </source>
</evidence>
<sequence>MSGRRRPVGARRGPAAGGSASRPGQRGRNDGAHRPRGNRPSVAERLETVDLLLAGSVTDAGGLWSRATAWILRIALEQAVDELWLRLAPPLVRCPMRAQLIALRAFAGPDEAARVAVLWAALSRAAHHHDYELAPSVTDLRRWREQTVALAADLAAVQARRH</sequence>
<comment type="caution">
    <text evidence="2">The sequence shown here is derived from an EMBL/GenBank/DDBJ whole genome shotgun (WGS) entry which is preliminary data.</text>
</comment>
<accession>A0A7X6L9I7</accession>
<proteinExistence type="predicted"/>
<dbReference type="EMBL" id="JAAXOS010000017">
    <property type="protein sequence ID" value="NKY30351.1"/>
    <property type="molecule type" value="Genomic_DNA"/>
</dbReference>
<feature type="compositionally biased region" description="Low complexity" evidence="1">
    <location>
        <begin position="10"/>
        <end position="26"/>
    </location>
</feature>
<gene>
    <name evidence="2" type="ORF">HGB38_29665</name>
</gene>
<organism evidence="2 3">
    <name type="scientific">Nocardia gamkensis</name>
    <dbReference type="NCBI Taxonomy" id="352869"/>
    <lineage>
        <taxon>Bacteria</taxon>
        <taxon>Bacillati</taxon>
        <taxon>Actinomycetota</taxon>
        <taxon>Actinomycetes</taxon>
        <taxon>Mycobacteriales</taxon>
        <taxon>Nocardiaceae</taxon>
        <taxon>Nocardia</taxon>
    </lineage>
</organism>
<evidence type="ECO:0000256" key="1">
    <source>
        <dbReference type="SAM" id="MobiDB-lite"/>
    </source>
</evidence>
<dbReference type="RefSeq" id="WP_084499110.1">
    <property type="nucleotide sequence ID" value="NZ_JAAXOS010000017.1"/>
</dbReference>
<name>A0A7X6L9I7_9NOCA</name>
<keyword evidence="3" id="KW-1185">Reference proteome</keyword>
<dbReference type="AlphaFoldDB" id="A0A7X6L9I7"/>
<feature type="region of interest" description="Disordered" evidence="1">
    <location>
        <begin position="1"/>
        <end position="41"/>
    </location>
</feature>
<dbReference type="Proteomes" id="UP000540698">
    <property type="component" value="Unassembled WGS sequence"/>
</dbReference>
<protein>
    <recommendedName>
        <fullName evidence="4">SAV-6107-like HEPN domain-containing protein</fullName>
    </recommendedName>
</protein>
<evidence type="ECO:0000313" key="3">
    <source>
        <dbReference type="Proteomes" id="UP000540698"/>
    </source>
</evidence>
<evidence type="ECO:0000313" key="2">
    <source>
        <dbReference type="EMBL" id="NKY30351.1"/>
    </source>
</evidence>
<reference evidence="2 3" key="1">
    <citation type="submission" date="2020-04" db="EMBL/GenBank/DDBJ databases">
        <title>MicrobeNet Type strains.</title>
        <authorList>
            <person name="Nicholson A.C."/>
        </authorList>
    </citation>
    <scope>NUCLEOTIDE SEQUENCE [LARGE SCALE GENOMIC DNA]</scope>
    <source>
        <strain evidence="2 3">DSM 44956</strain>
    </source>
</reference>